<proteinExistence type="predicted"/>
<accession>A0A1E1F4I5</accession>
<feature type="compositionally biased region" description="Low complexity" evidence="1">
    <location>
        <begin position="63"/>
        <end position="76"/>
    </location>
</feature>
<organism evidence="2 3">
    <name type="scientific">Sphingobium cloacae</name>
    <dbReference type="NCBI Taxonomy" id="120107"/>
    <lineage>
        <taxon>Bacteria</taxon>
        <taxon>Pseudomonadati</taxon>
        <taxon>Pseudomonadota</taxon>
        <taxon>Alphaproteobacteria</taxon>
        <taxon>Sphingomonadales</taxon>
        <taxon>Sphingomonadaceae</taxon>
        <taxon>Sphingobium</taxon>
    </lineage>
</organism>
<reference evidence="2 3" key="1">
    <citation type="submission" date="2016-10" db="EMBL/GenBank/DDBJ databases">
        <title>Complete Genome Sequence of the Nonylphenol-Degrading Bacterium Sphingobium cloacae JCM 10874T.</title>
        <authorList>
            <person name="Ootsuka M."/>
            <person name="Nishizawa T."/>
            <person name="Ohta H."/>
        </authorList>
    </citation>
    <scope>NUCLEOTIDE SEQUENCE [LARGE SCALE GENOMIC DNA]</scope>
    <source>
        <strain evidence="2 3">JCM 10874</strain>
    </source>
</reference>
<feature type="region of interest" description="Disordered" evidence="1">
    <location>
        <begin position="63"/>
        <end position="159"/>
    </location>
</feature>
<evidence type="ECO:0000313" key="3">
    <source>
        <dbReference type="Proteomes" id="UP000218272"/>
    </source>
</evidence>
<sequence>MMDTEVTNLPNFSGFLRFGRNLPVLRFSDTFNEIRTLCAAFIERTDPPKRLPAGKDIITHVRAAAQARAAAQSGAANPPPPEKPRPTNQPDLFEPGNPLPEPAEQPPPASPDPFEPKEGGVLSGGEGSDTPVEASAPVPFLGAARGRMSGLSPNDGKMR</sequence>
<keyword evidence="3" id="KW-1185">Reference proteome</keyword>
<evidence type="ECO:0000313" key="2">
    <source>
        <dbReference type="EMBL" id="BAV65351.1"/>
    </source>
</evidence>
<dbReference type="EMBL" id="AP017655">
    <property type="protein sequence ID" value="BAV65351.1"/>
    <property type="molecule type" value="Genomic_DNA"/>
</dbReference>
<feature type="compositionally biased region" description="Pro residues" evidence="1">
    <location>
        <begin position="97"/>
        <end position="113"/>
    </location>
</feature>
<evidence type="ECO:0000256" key="1">
    <source>
        <dbReference type="SAM" id="MobiDB-lite"/>
    </source>
</evidence>
<dbReference type="AlphaFoldDB" id="A0A1E1F4I5"/>
<gene>
    <name evidence="2" type="ORF">SCLO_1023110</name>
</gene>
<name>A0A1E1F4I5_9SPHN</name>
<protein>
    <submittedName>
        <fullName evidence="2">Uncharacterized protein</fullName>
    </submittedName>
</protein>
<dbReference type="KEGG" id="sclo:SCLO_1023110"/>
<dbReference type="Proteomes" id="UP000218272">
    <property type="component" value="Chromosome SCLO_1"/>
</dbReference>